<gene>
    <name evidence="2" type="ORF">POI8812_01848</name>
</gene>
<feature type="transmembrane region" description="Helical" evidence="1">
    <location>
        <begin position="43"/>
        <end position="61"/>
    </location>
</feature>
<feature type="transmembrane region" description="Helical" evidence="1">
    <location>
        <begin position="67"/>
        <end position="85"/>
    </location>
</feature>
<dbReference type="Proteomes" id="UP000244932">
    <property type="component" value="Unassembled WGS sequence"/>
</dbReference>
<reference evidence="2 3" key="1">
    <citation type="submission" date="2018-03" db="EMBL/GenBank/DDBJ databases">
        <authorList>
            <person name="Keele B.F."/>
        </authorList>
    </citation>
    <scope>NUCLEOTIDE SEQUENCE [LARGE SCALE GENOMIC DNA]</scope>
    <source>
        <strain evidence="2 3">CeCT 8812</strain>
    </source>
</reference>
<keyword evidence="1" id="KW-0812">Transmembrane</keyword>
<evidence type="ECO:0000313" key="2">
    <source>
        <dbReference type="EMBL" id="SPF29536.1"/>
    </source>
</evidence>
<protein>
    <recommendedName>
        <fullName evidence="4">DUF2306 domain-containing protein</fullName>
    </recommendedName>
</protein>
<dbReference type="AlphaFoldDB" id="A0A2R8ABD6"/>
<keyword evidence="1" id="KW-0472">Membrane</keyword>
<dbReference type="Pfam" id="PF10067">
    <property type="entry name" value="DUF2306"/>
    <property type="match status" value="1"/>
</dbReference>
<sequence>MDITVITEAGPIIQLHMLTGALTLAAGAVAFHRQRRDWIHKVSGRFFVTVMLILAVSSFFIHEIRVWGPFSPIHLLSAWVLFGLWQGVSAIRRGDVAAHVGHMRGLYMGTLFGAGLFNFLPGRTTNRLFFPDRPVEGFVIAIVLMGALYLAMNSTQIRSLARRRIFPLTRRIFPLGKDATLR</sequence>
<evidence type="ECO:0008006" key="4">
    <source>
        <dbReference type="Google" id="ProtNLM"/>
    </source>
</evidence>
<name>A0A2R8ABD6_9RHOB</name>
<feature type="transmembrane region" description="Helical" evidence="1">
    <location>
        <begin position="105"/>
        <end position="122"/>
    </location>
</feature>
<dbReference type="EMBL" id="OMKW01000002">
    <property type="protein sequence ID" value="SPF29536.1"/>
    <property type="molecule type" value="Genomic_DNA"/>
</dbReference>
<proteinExistence type="predicted"/>
<feature type="transmembrane region" description="Helical" evidence="1">
    <location>
        <begin position="12"/>
        <end position="31"/>
    </location>
</feature>
<evidence type="ECO:0000256" key="1">
    <source>
        <dbReference type="SAM" id="Phobius"/>
    </source>
</evidence>
<dbReference type="InterPro" id="IPR018750">
    <property type="entry name" value="DUF2306_membrane"/>
</dbReference>
<organism evidence="2 3">
    <name type="scientific">Pontivivens insulae</name>
    <dbReference type="NCBI Taxonomy" id="1639689"/>
    <lineage>
        <taxon>Bacteria</taxon>
        <taxon>Pseudomonadati</taxon>
        <taxon>Pseudomonadota</taxon>
        <taxon>Alphaproteobacteria</taxon>
        <taxon>Rhodobacterales</taxon>
        <taxon>Paracoccaceae</taxon>
        <taxon>Pontivivens</taxon>
    </lineage>
</organism>
<feature type="transmembrane region" description="Helical" evidence="1">
    <location>
        <begin position="134"/>
        <end position="152"/>
    </location>
</feature>
<accession>A0A2R8ABD6</accession>
<keyword evidence="3" id="KW-1185">Reference proteome</keyword>
<keyword evidence="1" id="KW-1133">Transmembrane helix</keyword>
<dbReference type="RefSeq" id="WP_162845008.1">
    <property type="nucleotide sequence ID" value="NZ_OMKW01000002.1"/>
</dbReference>
<evidence type="ECO:0000313" key="3">
    <source>
        <dbReference type="Proteomes" id="UP000244932"/>
    </source>
</evidence>